<evidence type="ECO:0000256" key="3">
    <source>
        <dbReference type="ARBA" id="ARBA00022771"/>
    </source>
</evidence>
<dbReference type="GO" id="GO:0008270">
    <property type="term" value="F:zinc ion binding"/>
    <property type="evidence" value="ECO:0007669"/>
    <property type="project" value="UniProtKB-KW"/>
</dbReference>
<feature type="domain" description="C2H2-type" evidence="7">
    <location>
        <begin position="201"/>
        <end position="228"/>
    </location>
</feature>
<dbReference type="SMART" id="SM00355">
    <property type="entry name" value="ZnF_C2H2"/>
    <property type="match status" value="4"/>
</dbReference>
<evidence type="ECO:0000259" key="7">
    <source>
        <dbReference type="PROSITE" id="PS50157"/>
    </source>
</evidence>
<reference evidence="9" key="1">
    <citation type="submission" date="2017-02" db="UniProtKB">
        <authorList>
            <consortium name="WormBaseParasite"/>
        </authorList>
    </citation>
    <scope>IDENTIFICATION</scope>
</reference>
<dbReference type="PANTHER" id="PTHR24379:SF127">
    <property type="entry name" value="BLOODY FINGERS-RELATED"/>
    <property type="match status" value="1"/>
</dbReference>
<dbReference type="PROSITE" id="PS50157">
    <property type="entry name" value="ZINC_FINGER_C2H2_2"/>
    <property type="match status" value="3"/>
</dbReference>
<feature type="compositionally biased region" description="Polar residues" evidence="6">
    <location>
        <begin position="311"/>
        <end position="323"/>
    </location>
</feature>
<dbReference type="InterPro" id="IPR013087">
    <property type="entry name" value="Znf_C2H2_type"/>
</dbReference>
<evidence type="ECO:0000256" key="6">
    <source>
        <dbReference type="SAM" id="MobiDB-lite"/>
    </source>
</evidence>
<evidence type="ECO:0000256" key="2">
    <source>
        <dbReference type="ARBA" id="ARBA00022737"/>
    </source>
</evidence>
<evidence type="ECO:0000256" key="1">
    <source>
        <dbReference type="ARBA" id="ARBA00022723"/>
    </source>
</evidence>
<sequence>MMGLEGRSLPLPSLTQSEQETLPPVVICPTEVDNVNITLEKNQQCACKDCGKLFNSVWYLKQHAVKHSNDRPFRCKFCLKTYKFRSNLYQHKCPDRIKSGNSYSTNVSVAKMLNDYVDYGNIPKSTGSASEERTSETNDVEIVLGPMTTRKKPLEQAVIDDYIQRNKHKLYPCRKCGIQFPSREYLSRHTVYHTENETLVHKCRYCPMKYASERALSNHLEVHCSESNFICKRCAAPFRSMLALRRHKDRCRECATSPFGASVDYMCMPASSAFDEFAFIDAEEAVTHLHLSVLDEDGSAVKGPDSGLGSEGSNHSYTTSPARSSIHLEDDEGYEAEARRNLGVLPKLRITLPPKIPQEKKKKTDEGDPEMCGRFSLVPRSDSFVGMSNSPPDGASQARRMSVVEIHDKNFSNYSHYNNFIGTSQGQVSSGTHTYSSESTTGQSRSYSEMRVTSFGTSNKVTSSTDVLILRANLFTPSVLKG</sequence>
<dbReference type="WBParaSite" id="SMUV_0000578101-mRNA-1">
    <property type="protein sequence ID" value="SMUV_0000578101-mRNA-1"/>
    <property type="gene ID" value="SMUV_0000578101"/>
</dbReference>
<feature type="region of interest" description="Disordered" evidence="6">
    <location>
        <begin position="299"/>
        <end position="325"/>
    </location>
</feature>
<proteinExistence type="predicted"/>
<keyword evidence="1" id="KW-0479">Metal-binding</keyword>
<evidence type="ECO:0000256" key="4">
    <source>
        <dbReference type="ARBA" id="ARBA00022833"/>
    </source>
</evidence>
<dbReference type="GO" id="GO:0005634">
    <property type="term" value="C:nucleus"/>
    <property type="evidence" value="ECO:0007669"/>
    <property type="project" value="TreeGrafter"/>
</dbReference>
<dbReference type="AlphaFoldDB" id="A0A0N5AMH3"/>
<dbReference type="GO" id="GO:0000981">
    <property type="term" value="F:DNA-binding transcription factor activity, RNA polymerase II-specific"/>
    <property type="evidence" value="ECO:0007669"/>
    <property type="project" value="TreeGrafter"/>
</dbReference>
<dbReference type="PANTHER" id="PTHR24379">
    <property type="entry name" value="KRAB AND ZINC FINGER DOMAIN-CONTAINING"/>
    <property type="match status" value="1"/>
</dbReference>
<keyword evidence="3 5" id="KW-0863">Zinc-finger</keyword>
<protein>
    <submittedName>
        <fullName evidence="9">C2H2-type domain-containing protein</fullName>
    </submittedName>
</protein>
<keyword evidence="2" id="KW-0677">Repeat</keyword>
<feature type="domain" description="C2H2-type" evidence="7">
    <location>
        <begin position="171"/>
        <end position="198"/>
    </location>
</feature>
<dbReference type="Proteomes" id="UP000046393">
    <property type="component" value="Unplaced"/>
</dbReference>
<dbReference type="InterPro" id="IPR036236">
    <property type="entry name" value="Znf_C2H2_sf"/>
</dbReference>
<dbReference type="STRING" id="451379.A0A0N5AMH3"/>
<dbReference type="PROSITE" id="PS00028">
    <property type="entry name" value="ZINC_FINGER_C2H2_1"/>
    <property type="match status" value="3"/>
</dbReference>
<evidence type="ECO:0000313" key="9">
    <source>
        <dbReference type="WBParaSite" id="SMUV_0000578101-mRNA-1"/>
    </source>
</evidence>
<dbReference type="Pfam" id="PF00096">
    <property type="entry name" value="zf-C2H2"/>
    <property type="match status" value="1"/>
</dbReference>
<keyword evidence="8" id="KW-1185">Reference proteome</keyword>
<evidence type="ECO:0000313" key="8">
    <source>
        <dbReference type="Proteomes" id="UP000046393"/>
    </source>
</evidence>
<name>A0A0N5AMH3_9BILA</name>
<dbReference type="Gene3D" id="3.30.160.60">
    <property type="entry name" value="Classic Zinc Finger"/>
    <property type="match status" value="2"/>
</dbReference>
<evidence type="ECO:0000256" key="5">
    <source>
        <dbReference type="PROSITE-ProRule" id="PRU00042"/>
    </source>
</evidence>
<accession>A0A0N5AMH3</accession>
<feature type="domain" description="C2H2-type" evidence="7">
    <location>
        <begin position="45"/>
        <end position="72"/>
    </location>
</feature>
<dbReference type="GO" id="GO:0000977">
    <property type="term" value="F:RNA polymerase II transcription regulatory region sequence-specific DNA binding"/>
    <property type="evidence" value="ECO:0007669"/>
    <property type="project" value="TreeGrafter"/>
</dbReference>
<keyword evidence="4" id="KW-0862">Zinc</keyword>
<dbReference type="SUPFAM" id="SSF57667">
    <property type="entry name" value="beta-beta-alpha zinc fingers"/>
    <property type="match status" value="2"/>
</dbReference>
<organism evidence="8 9">
    <name type="scientific">Syphacia muris</name>
    <dbReference type="NCBI Taxonomy" id="451379"/>
    <lineage>
        <taxon>Eukaryota</taxon>
        <taxon>Metazoa</taxon>
        <taxon>Ecdysozoa</taxon>
        <taxon>Nematoda</taxon>
        <taxon>Chromadorea</taxon>
        <taxon>Rhabditida</taxon>
        <taxon>Spirurina</taxon>
        <taxon>Oxyuridomorpha</taxon>
        <taxon>Oxyuroidea</taxon>
        <taxon>Oxyuridae</taxon>
        <taxon>Syphacia</taxon>
    </lineage>
</organism>